<proteinExistence type="predicted"/>
<evidence type="ECO:0000313" key="1">
    <source>
        <dbReference type="EMBL" id="KAK9142811.1"/>
    </source>
</evidence>
<protein>
    <submittedName>
        <fullName evidence="1">Uncharacterized protein</fullName>
    </submittedName>
</protein>
<keyword evidence="2" id="KW-1185">Reference proteome</keyword>
<evidence type="ECO:0000313" key="2">
    <source>
        <dbReference type="Proteomes" id="UP001420932"/>
    </source>
</evidence>
<name>A0AAP0PJ97_9MAGN</name>
<sequence>MAEEIRRYRVRSKLTWDTLITKNLQDLESMSLSAPNREQQIEYDLVANPN</sequence>
<gene>
    <name evidence="1" type="ORF">Syun_012211</name>
</gene>
<comment type="caution">
    <text evidence="1">The sequence shown here is derived from an EMBL/GenBank/DDBJ whole genome shotgun (WGS) entry which is preliminary data.</text>
</comment>
<reference evidence="1 2" key="1">
    <citation type="submission" date="2024-01" db="EMBL/GenBank/DDBJ databases">
        <title>Genome assemblies of Stephania.</title>
        <authorList>
            <person name="Yang L."/>
        </authorList>
    </citation>
    <scope>NUCLEOTIDE SEQUENCE [LARGE SCALE GENOMIC DNA]</scope>
    <source>
        <strain evidence="1">YNDBR</strain>
        <tissue evidence="1">Leaf</tissue>
    </source>
</reference>
<accession>A0AAP0PJ97</accession>
<dbReference type="EMBL" id="JBBNAF010000005">
    <property type="protein sequence ID" value="KAK9142811.1"/>
    <property type="molecule type" value="Genomic_DNA"/>
</dbReference>
<organism evidence="1 2">
    <name type="scientific">Stephania yunnanensis</name>
    <dbReference type="NCBI Taxonomy" id="152371"/>
    <lineage>
        <taxon>Eukaryota</taxon>
        <taxon>Viridiplantae</taxon>
        <taxon>Streptophyta</taxon>
        <taxon>Embryophyta</taxon>
        <taxon>Tracheophyta</taxon>
        <taxon>Spermatophyta</taxon>
        <taxon>Magnoliopsida</taxon>
        <taxon>Ranunculales</taxon>
        <taxon>Menispermaceae</taxon>
        <taxon>Menispermoideae</taxon>
        <taxon>Cissampelideae</taxon>
        <taxon>Stephania</taxon>
    </lineage>
</organism>
<dbReference type="AlphaFoldDB" id="A0AAP0PJ97"/>
<dbReference type="Proteomes" id="UP001420932">
    <property type="component" value="Unassembled WGS sequence"/>
</dbReference>